<sequence length="247" mass="27294">MGHQALNNEVHKSVRVINRLSPSLGDNVGFSHVFPAEFAAAQGEFPIVVKQSSDDSDSLEIIALYSLEAGKNLFLTDQGWQASYLPLTMQRAPFLIGFEQTQENGIPKQNPVVHIDMDHPKVVQEPGGTEGEALFLEHGGTTEFLNHKSSVLMGILEGKQQADSFLAALTQYQLLEPLSLSVTFDNGEQLNVSGLMTINEEVLKDLSKEVVADLHEKQYLAPIYMMLASLTNVRKLVELRNQQTATF</sequence>
<name>A0A975D933_9GAMM</name>
<gene>
    <name evidence="1" type="ORF">J1N51_08230</name>
</gene>
<dbReference type="Proteomes" id="UP000682739">
    <property type="component" value="Chromosome"/>
</dbReference>
<accession>A0A975D933</accession>
<evidence type="ECO:0000313" key="2">
    <source>
        <dbReference type="Proteomes" id="UP000682739"/>
    </source>
</evidence>
<dbReference type="AlphaFoldDB" id="A0A975D933"/>
<keyword evidence="2" id="KW-1185">Reference proteome</keyword>
<dbReference type="RefSeq" id="WP_208830245.1">
    <property type="nucleotide sequence ID" value="NZ_CP072110.1"/>
</dbReference>
<dbReference type="EMBL" id="CP072110">
    <property type="protein sequence ID" value="QTH62767.1"/>
    <property type="molecule type" value="Genomic_DNA"/>
</dbReference>
<protein>
    <submittedName>
        <fullName evidence="1">SapC family protein</fullName>
    </submittedName>
</protein>
<reference evidence="1" key="1">
    <citation type="submission" date="2021-03" db="EMBL/GenBank/DDBJ databases">
        <title>Description of Psychrosphaera ytuae sp. nov. isolated from deep sea sediment of South China Sea.</title>
        <authorList>
            <person name="Zhang J."/>
            <person name="Xu X.-D."/>
        </authorList>
    </citation>
    <scope>NUCLEOTIDE SEQUENCE</scope>
    <source>
        <strain evidence="1">MTZ26</strain>
    </source>
</reference>
<evidence type="ECO:0000313" key="1">
    <source>
        <dbReference type="EMBL" id="QTH62767.1"/>
    </source>
</evidence>
<dbReference type="InterPro" id="IPR010836">
    <property type="entry name" value="SapC"/>
</dbReference>
<proteinExistence type="predicted"/>
<dbReference type="KEGG" id="psym:J1N51_08230"/>
<dbReference type="Pfam" id="PF07277">
    <property type="entry name" value="SapC"/>
    <property type="match status" value="1"/>
</dbReference>
<organism evidence="1 2">
    <name type="scientific">Psychrosphaera ytuae</name>
    <dbReference type="NCBI Taxonomy" id="2820710"/>
    <lineage>
        <taxon>Bacteria</taxon>
        <taxon>Pseudomonadati</taxon>
        <taxon>Pseudomonadota</taxon>
        <taxon>Gammaproteobacteria</taxon>
        <taxon>Alteromonadales</taxon>
        <taxon>Pseudoalteromonadaceae</taxon>
        <taxon>Psychrosphaera</taxon>
    </lineage>
</organism>